<dbReference type="EMBL" id="CAFBMH010000090">
    <property type="protein sequence ID" value="CAB4921068.1"/>
    <property type="molecule type" value="Genomic_DNA"/>
</dbReference>
<evidence type="ECO:0000256" key="5">
    <source>
        <dbReference type="ARBA" id="ARBA00022989"/>
    </source>
</evidence>
<dbReference type="GO" id="GO:0005886">
    <property type="term" value="C:plasma membrane"/>
    <property type="evidence" value="ECO:0007669"/>
    <property type="project" value="UniProtKB-SubCell"/>
</dbReference>
<keyword evidence="4 7" id="KW-0812">Transmembrane</keyword>
<dbReference type="InterPro" id="IPR045621">
    <property type="entry name" value="BPD_transp_1_N"/>
</dbReference>
<keyword evidence="3" id="KW-1003">Cell membrane</keyword>
<evidence type="ECO:0000256" key="1">
    <source>
        <dbReference type="ARBA" id="ARBA00004651"/>
    </source>
</evidence>
<keyword evidence="5 7" id="KW-1133">Transmembrane helix</keyword>
<dbReference type="SUPFAM" id="SSF161098">
    <property type="entry name" value="MetI-like"/>
    <property type="match status" value="1"/>
</dbReference>
<dbReference type="EMBL" id="CAEZYR010000027">
    <property type="protein sequence ID" value="CAB4738139.1"/>
    <property type="molecule type" value="Genomic_DNA"/>
</dbReference>
<dbReference type="Gene3D" id="1.10.3720.10">
    <property type="entry name" value="MetI-like"/>
    <property type="match status" value="1"/>
</dbReference>
<accession>A0A6J6SVE7</accession>
<protein>
    <submittedName>
        <fullName evidence="9">Unannotated protein</fullName>
    </submittedName>
</protein>
<sequence>MSLFRDASLGDGQLLRTIGIKILLLIPVLIIVSFGTFVLVDLVPGDPAQQVLGPNSTADEYERIRLELGLDTPLLERYWDWGTKVVVHGDLGKNLINPRVDVSDTLQRSFPINLELAFASIGVSLLLAVPAAMASAYFAGRRLDRSLSVTAFGMISVPPFLSGLILILIFALSLGWLPDSQWTRLTNNGSWTDLNLVENIKSLVLPVLTISINEIAVFLRLLRGDLIGTLQEDFVLAAKAKGMPTRHLMLREAMRPSSFSLITLAGVSVGRVIGGTVIVERIFSIPGVGKQVVEAATKSDYPIVQGGVLVLAIFYVAINMGIDILYGFLDPRIRRGR</sequence>
<reference evidence="9" key="1">
    <citation type="submission" date="2020-05" db="EMBL/GenBank/DDBJ databases">
        <authorList>
            <person name="Chiriac C."/>
            <person name="Salcher M."/>
            <person name="Ghai R."/>
            <person name="Kavagutti S V."/>
        </authorList>
    </citation>
    <scope>NUCLEOTIDE SEQUENCE</scope>
</reference>
<evidence type="ECO:0000313" key="10">
    <source>
        <dbReference type="EMBL" id="CAB4921068.1"/>
    </source>
</evidence>
<dbReference type="PROSITE" id="PS50928">
    <property type="entry name" value="ABC_TM1"/>
    <property type="match status" value="1"/>
</dbReference>
<evidence type="ECO:0000313" key="9">
    <source>
        <dbReference type="EMBL" id="CAB4738139.1"/>
    </source>
</evidence>
<feature type="transmembrane region" description="Helical" evidence="7">
    <location>
        <begin position="20"/>
        <end position="40"/>
    </location>
</feature>
<dbReference type="PANTHER" id="PTHR43163:SF6">
    <property type="entry name" value="DIPEPTIDE TRANSPORT SYSTEM PERMEASE PROTEIN DPPB-RELATED"/>
    <property type="match status" value="1"/>
</dbReference>
<gene>
    <name evidence="9" type="ORF">UFOPK2754_00970</name>
    <name evidence="10" type="ORF">UFOPK3543_02087</name>
</gene>
<feature type="domain" description="ABC transmembrane type-1" evidence="8">
    <location>
        <begin position="110"/>
        <end position="326"/>
    </location>
</feature>
<feature type="transmembrane region" description="Helical" evidence="7">
    <location>
        <begin position="303"/>
        <end position="329"/>
    </location>
</feature>
<proteinExistence type="predicted"/>
<dbReference type="InterPro" id="IPR035906">
    <property type="entry name" value="MetI-like_sf"/>
</dbReference>
<dbReference type="InterPro" id="IPR000515">
    <property type="entry name" value="MetI-like"/>
</dbReference>
<comment type="subcellular location">
    <subcellularLocation>
        <location evidence="1">Cell membrane</location>
        <topology evidence="1">Multi-pass membrane protein</topology>
    </subcellularLocation>
</comment>
<name>A0A6J6SVE7_9ZZZZ</name>
<keyword evidence="6 7" id="KW-0472">Membrane</keyword>
<organism evidence="9">
    <name type="scientific">freshwater metagenome</name>
    <dbReference type="NCBI Taxonomy" id="449393"/>
    <lineage>
        <taxon>unclassified sequences</taxon>
        <taxon>metagenomes</taxon>
        <taxon>ecological metagenomes</taxon>
    </lineage>
</organism>
<feature type="transmembrane region" description="Helical" evidence="7">
    <location>
        <begin position="151"/>
        <end position="177"/>
    </location>
</feature>
<evidence type="ECO:0000256" key="3">
    <source>
        <dbReference type="ARBA" id="ARBA00022475"/>
    </source>
</evidence>
<evidence type="ECO:0000256" key="2">
    <source>
        <dbReference type="ARBA" id="ARBA00022448"/>
    </source>
</evidence>
<evidence type="ECO:0000256" key="6">
    <source>
        <dbReference type="ARBA" id="ARBA00023136"/>
    </source>
</evidence>
<dbReference type="AlphaFoldDB" id="A0A6J6SVE7"/>
<dbReference type="PANTHER" id="PTHR43163">
    <property type="entry name" value="DIPEPTIDE TRANSPORT SYSTEM PERMEASE PROTEIN DPPB-RELATED"/>
    <property type="match status" value="1"/>
</dbReference>
<feature type="transmembrane region" description="Helical" evidence="7">
    <location>
        <begin position="116"/>
        <end position="139"/>
    </location>
</feature>
<evidence type="ECO:0000259" key="8">
    <source>
        <dbReference type="PROSITE" id="PS50928"/>
    </source>
</evidence>
<evidence type="ECO:0000256" key="7">
    <source>
        <dbReference type="SAM" id="Phobius"/>
    </source>
</evidence>
<dbReference type="GO" id="GO:0055085">
    <property type="term" value="P:transmembrane transport"/>
    <property type="evidence" value="ECO:0007669"/>
    <property type="project" value="InterPro"/>
</dbReference>
<keyword evidence="2" id="KW-0813">Transport</keyword>
<dbReference type="CDD" id="cd06261">
    <property type="entry name" value="TM_PBP2"/>
    <property type="match status" value="1"/>
</dbReference>
<dbReference type="Pfam" id="PF00528">
    <property type="entry name" value="BPD_transp_1"/>
    <property type="match status" value="1"/>
</dbReference>
<dbReference type="Pfam" id="PF19300">
    <property type="entry name" value="BPD_transp_1_N"/>
    <property type="match status" value="1"/>
</dbReference>
<evidence type="ECO:0000256" key="4">
    <source>
        <dbReference type="ARBA" id="ARBA00022692"/>
    </source>
</evidence>
<feature type="transmembrane region" description="Helical" evidence="7">
    <location>
        <begin position="259"/>
        <end position="283"/>
    </location>
</feature>